<evidence type="ECO:0000313" key="1">
    <source>
        <dbReference type="EMBL" id="CAL1407126.1"/>
    </source>
</evidence>
<reference evidence="1 2" key="1">
    <citation type="submission" date="2024-04" db="EMBL/GenBank/DDBJ databases">
        <authorList>
            <person name="Fracassetti M."/>
        </authorList>
    </citation>
    <scope>NUCLEOTIDE SEQUENCE [LARGE SCALE GENOMIC DNA]</scope>
</reference>
<keyword evidence="2" id="KW-1185">Reference proteome</keyword>
<name>A0AAV2G8W5_9ROSI</name>
<evidence type="ECO:0000313" key="2">
    <source>
        <dbReference type="Proteomes" id="UP001497516"/>
    </source>
</evidence>
<protein>
    <submittedName>
        <fullName evidence="1">Uncharacterized protein</fullName>
    </submittedName>
</protein>
<proteinExistence type="predicted"/>
<dbReference type="AlphaFoldDB" id="A0AAV2G8W5"/>
<gene>
    <name evidence="1" type="ORF">LTRI10_LOCUS46814</name>
</gene>
<organism evidence="1 2">
    <name type="scientific">Linum trigynum</name>
    <dbReference type="NCBI Taxonomy" id="586398"/>
    <lineage>
        <taxon>Eukaryota</taxon>
        <taxon>Viridiplantae</taxon>
        <taxon>Streptophyta</taxon>
        <taxon>Embryophyta</taxon>
        <taxon>Tracheophyta</taxon>
        <taxon>Spermatophyta</taxon>
        <taxon>Magnoliopsida</taxon>
        <taxon>eudicotyledons</taxon>
        <taxon>Gunneridae</taxon>
        <taxon>Pentapetalae</taxon>
        <taxon>rosids</taxon>
        <taxon>fabids</taxon>
        <taxon>Malpighiales</taxon>
        <taxon>Linaceae</taxon>
        <taxon>Linum</taxon>
    </lineage>
</organism>
<accession>A0AAV2G8W5</accession>
<dbReference type="Proteomes" id="UP001497516">
    <property type="component" value="Chromosome 8"/>
</dbReference>
<dbReference type="EMBL" id="OZ034821">
    <property type="protein sequence ID" value="CAL1407126.1"/>
    <property type="molecule type" value="Genomic_DNA"/>
</dbReference>
<sequence length="78" mass="9152">MSLLLQKIPSHCCYQQTGHPLSQSYPRISTINQRILLNCFFYPMSCLFEREGEVPEVKLLSSLQKSRLFRFQSLIPEM</sequence>